<dbReference type="OrthoDB" id="6339452at2759"/>
<feature type="domain" description="Peptidase S1" evidence="6">
    <location>
        <begin position="71"/>
        <end position="127"/>
    </location>
</feature>
<evidence type="ECO:0000313" key="7">
    <source>
        <dbReference type="EMBL" id="CDW50097.1"/>
    </source>
</evidence>
<dbReference type="Gene3D" id="2.40.10.10">
    <property type="entry name" value="Trypsin-like serine proteases"/>
    <property type="match status" value="1"/>
</dbReference>
<keyword evidence="4" id="KW-1015">Disulfide bond</keyword>
<dbReference type="SUPFAM" id="SSF50494">
    <property type="entry name" value="Trypsin-like serine proteases"/>
    <property type="match status" value="1"/>
</dbReference>
<dbReference type="AlphaFoldDB" id="A0A0K2VIQ5"/>
<keyword evidence="3" id="KW-0720">Serine protease</keyword>
<dbReference type="InterPro" id="IPR050430">
    <property type="entry name" value="Peptidase_S1"/>
</dbReference>
<dbReference type="GO" id="GO:0006508">
    <property type="term" value="P:proteolysis"/>
    <property type="evidence" value="ECO:0007669"/>
    <property type="project" value="UniProtKB-KW"/>
</dbReference>
<accession>A0A0K2VIQ5</accession>
<evidence type="ECO:0000256" key="1">
    <source>
        <dbReference type="ARBA" id="ARBA00022670"/>
    </source>
</evidence>
<dbReference type="EMBL" id="HACA01032736">
    <property type="protein sequence ID" value="CDW50097.1"/>
    <property type="molecule type" value="Transcribed_RNA"/>
</dbReference>
<keyword evidence="5" id="KW-0472">Membrane</keyword>
<dbReference type="InterPro" id="IPR001254">
    <property type="entry name" value="Trypsin_dom"/>
</dbReference>
<keyword evidence="2" id="KW-0378">Hydrolase</keyword>
<evidence type="ECO:0000256" key="2">
    <source>
        <dbReference type="ARBA" id="ARBA00022801"/>
    </source>
</evidence>
<dbReference type="InterPro" id="IPR009003">
    <property type="entry name" value="Peptidase_S1_PA"/>
</dbReference>
<evidence type="ECO:0000256" key="5">
    <source>
        <dbReference type="SAM" id="Phobius"/>
    </source>
</evidence>
<sequence>YSYYIHNVKLQFLVFMSQYSLKLSNMWTKIFILFTTYVFLAASFHTVLYNSCGCLPTKASMGCNPRKSNRIIEGLQVGDGEIPWQVDLVIREKPARGTTYYCGGSLLSVYYVLTAGHCINDKTISGIKYTSDPKRSFVSKNVNYEKVQNPSHCKFQIKRTN</sequence>
<dbReference type="PANTHER" id="PTHR24276">
    <property type="entry name" value="POLYSERASE-RELATED"/>
    <property type="match status" value="1"/>
</dbReference>
<dbReference type="GO" id="GO:0004252">
    <property type="term" value="F:serine-type endopeptidase activity"/>
    <property type="evidence" value="ECO:0007669"/>
    <property type="project" value="InterPro"/>
</dbReference>
<feature type="non-terminal residue" evidence="7">
    <location>
        <position position="1"/>
    </location>
</feature>
<dbReference type="InterPro" id="IPR043504">
    <property type="entry name" value="Peptidase_S1_PA_chymotrypsin"/>
</dbReference>
<name>A0A0K2VIQ5_LEPSM</name>
<dbReference type="Pfam" id="PF00089">
    <property type="entry name" value="Trypsin"/>
    <property type="match status" value="1"/>
</dbReference>
<keyword evidence="1" id="KW-0645">Protease</keyword>
<evidence type="ECO:0000256" key="4">
    <source>
        <dbReference type="ARBA" id="ARBA00023157"/>
    </source>
</evidence>
<evidence type="ECO:0000259" key="6">
    <source>
        <dbReference type="Pfam" id="PF00089"/>
    </source>
</evidence>
<organism evidence="7">
    <name type="scientific">Lepeophtheirus salmonis</name>
    <name type="common">Salmon louse</name>
    <name type="synonym">Caligus salmonis</name>
    <dbReference type="NCBI Taxonomy" id="72036"/>
    <lineage>
        <taxon>Eukaryota</taxon>
        <taxon>Metazoa</taxon>
        <taxon>Ecdysozoa</taxon>
        <taxon>Arthropoda</taxon>
        <taxon>Crustacea</taxon>
        <taxon>Multicrustacea</taxon>
        <taxon>Hexanauplia</taxon>
        <taxon>Copepoda</taxon>
        <taxon>Siphonostomatoida</taxon>
        <taxon>Caligidae</taxon>
        <taxon>Lepeophtheirus</taxon>
    </lineage>
</organism>
<protein>
    <recommendedName>
        <fullName evidence="6">Peptidase S1 domain-containing protein</fullName>
    </recommendedName>
</protein>
<dbReference type="InterPro" id="IPR018114">
    <property type="entry name" value="TRYPSIN_HIS"/>
</dbReference>
<proteinExistence type="predicted"/>
<keyword evidence="5" id="KW-1133">Transmembrane helix</keyword>
<keyword evidence="5" id="KW-0812">Transmembrane</keyword>
<evidence type="ECO:0000256" key="3">
    <source>
        <dbReference type="ARBA" id="ARBA00022825"/>
    </source>
</evidence>
<reference evidence="7" key="1">
    <citation type="submission" date="2014-05" db="EMBL/GenBank/DDBJ databases">
        <authorList>
            <person name="Chronopoulou M."/>
        </authorList>
    </citation>
    <scope>NUCLEOTIDE SEQUENCE</scope>
    <source>
        <tissue evidence="7">Whole organism</tissue>
    </source>
</reference>
<dbReference type="PANTHER" id="PTHR24276:SF98">
    <property type="entry name" value="FI18310P1-RELATED"/>
    <property type="match status" value="1"/>
</dbReference>
<feature type="transmembrane region" description="Helical" evidence="5">
    <location>
        <begin position="30"/>
        <end position="49"/>
    </location>
</feature>
<dbReference type="PROSITE" id="PS00134">
    <property type="entry name" value="TRYPSIN_HIS"/>
    <property type="match status" value="1"/>
</dbReference>